<name>A0A833M0I1_9LEPT</name>
<organism evidence="1 2">
    <name type="scientific">Leptonema illini</name>
    <dbReference type="NCBI Taxonomy" id="183"/>
    <lineage>
        <taxon>Bacteria</taxon>
        <taxon>Pseudomonadati</taxon>
        <taxon>Spirochaetota</taxon>
        <taxon>Spirochaetia</taxon>
        <taxon>Leptospirales</taxon>
        <taxon>Leptospiraceae</taxon>
        <taxon>Leptonema</taxon>
    </lineage>
</organism>
<sequence length="153" mass="17675">MNRITEIERLLRDRTLTGIRIDLLRGLVDLDLTERDGEVTSVTLTGVTGIDWSDDSLNEFCISHVKCLSDSERTILVLDPYDERVEDVLPQDNMVVQFAAFEIRTSEIAGDHPDLEKAQQPDYRKLAREMKDFRSRLHGKVNVIELRKDGRKY</sequence>
<dbReference type="Proteomes" id="UP000460298">
    <property type="component" value="Unassembled WGS sequence"/>
</dbReference>
<evidence type="ECO:0000313" key="2">
    <source>
        <dbReference type="Proteomes" id="UP000460298"/>
    </source>
</evidence>
<proteinExistence type="predicted"/>
<gene>
    <name evidence="1" type="ORF">F9K24_01685</name>
</gene>
<dbReference type="AlphaFoldDB" id="A0A833M0I1"/>
<evidence type="ECO:0000313" key="1">
    <source>
        <dbReference type="EMBL" id="KAB2935465.1"/>
    </source>
</evidence>
<dbReference type="EMBL" id="WBUI01000001">
    <property type="protein sequence ID" value="KAB2935465.1"/>
    <property type="molecule type" value="Genomic_DNA"/>
</dbReference>
<reference evidence="1 2" key="1">
    <citation type="submission" date="2019-10" db="EMBL/GenBank/DDBJ databases">
        <title>Extracellular Electron Transfer in a Candidatus Methanoperedens spp. Enrichment Culture.</title>
        <authorList>
            <person name="Berger S."/>
            <person name="Rangel Shaw D."/>
            <person name="Berben T."/>
            <person name="In 'T Zandt M."/>
            <person name="Frank J."/>
            <person name="Reimann J."/>
            <person name="Jetten M.S.M."/>
            <person name="Welte C.U."/>
        </authorList>
    </citation>
    <scope>NUCLEOTIDE SEQUENCE [LARGE SCALE GENOMIC DNA]</scope>
    <source>
        <strain evidence="1">SB12</strain>
    </source>
</reference>
<accession>A0A833M0I1</accession>
<protein>
    <submittedName>
        <fullName evidence="1">Uncharacterized protein</fullName>
    </submittedName>
</protein>
<comment type="caution">
    <text evidence="1">The sequence shown here is derived from an EMBL/GenBank/DDBJ whole genome shotgun (WGS) entry which is preliminary data.</text>
</comment>